<dbReference type="InterPro" id="IPR042257">
    <property type="entry name" value="DGOK_C"/>
</dbReference>
<keyword evidence="1" id="KW-0808">Transferase</keyword>
<reference evidence="1 2" key="1">
    <citation type="submission" date="2020-08" db="EMBL/GenBank/DDBJ databases">
        <title>Genomic Encyclopedia of Type Strains, Phase IV (KMG-IV): sequencing the most valuable type-strain genomes for metagenomic binning, comparative biology and taxonomic classification.</title>
        <authorList>
            <person name="Goeker M."/>
        </authorList>
    </citation>
    <scope>NUCLEOTIDE SEQUENCE [LARGE SCALE GENOMIC DNA]</scope>
    <source>
        <strain evidence="1 2">DSM 102235</strain>
    </source>
</reference>
<dbReference type="EC" id="2.7.1.58" evidence="1"/>
<dbReference type="Gene3D" id="3.30.420.300">
    <property type="entry name" value="2-keto-3-deoxy-galactonokinase, substrate binding domain"/>
    <property type="match status" value="1"/>
</dbReference>
<dbReference type="Proteomes" id="UP000541426">
    <property type="component" value="Unassembled WGS sequence"/>
</dbReference>
<dbReference type="GO" id="GO:0008671">
    <property type="term" value="F:2-dehydro-3-deoxygalactonokinase activity"/>
    <property type="evidence" value="ECO:0007669"/>
    <property type="project" value="UniProtKB-EC"/>
</dbReference>
<protein>
    <submittedName>
        <fullName evidence="1">2-dehydro-3-deoxygalactonokinase</fullName>
        <ecNumber evidence="1">2.7.1.58</ecNumber>
    </submittedName>
</protein>
<dbReference type="RefSeq" id="WP_183962542.1">
    <property type="nucleotide sequence ID" value="NZ_BAABBZ010000012.1"/>
</dbReference>
<organism evidence="1 2">
    <name type="scientific">Sagittula marina</name>
    <dbReference type="NCBI Taxonomy" id="943940"/>
    <lineage>
        <taxon>Bacteria</taxon>
        <taxon>Pseudomonadati</taxon>
        <taxon>Pseudomonadota</taxon>
        <taxon>Alphaproteobacteria</taxon>
        <taxon>Rhodobacterales</taxon>
        <taxon>Roseobacteraceae</taxon>
        <taxon>Sagittula</taxon>
    </lineage>
</organism>
<dbReference type="AlphaFoldDB" id="A0A7W6DIZ1"/>
<gene>
    <name evidence="1" type="ORF">GGQ68_000214</name>
</gene>
<dbReference type="InterPro" id="IPR042258">
    <property type="entry name" value="DGOK_N"/>
</dbReference>
<sequence>MTAPEWIAVDWGTSHVRVWAMNGATILARRDSDQGMGRLHASEFEAALLTLLGDWLDTAPVPLPVVICGMAGARQGWHEAPYIPVPCEVPVHGVAVPTKDARLNVRILPGLSQAKPADVMRGEETQIGGFLASQADFDGVLCLPGTHTKWAHISAREVVSFRTFMTGEMFALLSQQSVLRFSTADGWDKAAFLDGVADGMGRPAGFAAELFSLRARDLLEDPPKGHARARLSGLLIGLELAGSRPYWLGQDVVVLSDDSLGQAYVAALDAQGAVVRSAATEGVTLAGLVTAFKAG</sequence>
<dbReference type="GO" id="GO:0034194">
    <property type="term" value="P:D-galactonate catabolic process"/>
    <property type="evidence" value="ECO:0007669"/>
    <property type="project" value="InterPro"/>
</dbReference>
<dbReference type="Gene3D" id="3.30.420.310">
    <property type="entry name" value="2-keto-3-deoxy-galactonokinase, C-terminal domain"/>
    <property type="match status" value="1"/>
</dbReference>
<comment type="caution">
    <text evidence="1">The sequence shown here is derived from an EMBL/GenBank/DDBJ whole genome shotgun (WGS) entry which is preliminary data.</text>
</comment>
<dbReference type="Pfam" id="PF05035">
    <property type="entry name" value="DGOK"/>
    <property type="match status" value="1"/>
</dbReference>
<name>A0A7W6DIZ1_9RHOB</name>
<proteinExistence type="predicted"/>
<accession>A0A7W6DIZ1</accession>
<dbReference type="InterPro" id="IPR007729">
    <property type="entry name" value="DGOK"/>
</dbReference>
<dbReference type="EMBL" id="JACIEJ010000001">
    <property type="protein sequence ID" value="MBB3983903.1"/>
    <property type="molecule type" value="Genomic_DNA"/>
</dbReference>
<keyword evidence="2" id="KW-1185">Reference proteome</keyword>
<evidence type="ECO:0000313" key="1">
    <source>
        <dbReference type="EMBL" id="MBB3983903.1"/>
    </source>
</evidence>
<keyword evidence="1" id="KW-0418">Kinase</keyword>
<evidence type="ECO:0000313" key="2">
    <source>
        <dbReference type="Proteomes" id="UP000541426"/>
    </source>
</evidence>